<accession>A0A173U9J5</accession>
<reference evidence="6 7" key="1">
    <citation type="submission" date="2015-09" db="EMBL/GenBank/DDBJ databases">
        <authorList>
            <consortium name="Pathogen Informatics"/>
        </authorList>
    </citation>
    <scope>NUCLEOTIDE SEQUENCE [LARGE SCALE GENOMIC DNA]</scope>
    <source>
        <strain evidence="6 7">2789STDY5834960</strain>
    </source>
</reference>
<evidence type="ECO:0000256" key="2">
    <source>
        <dbReference type="ARBA" id="ARBA00022448"/>
    </source>
</evidence>
<sequence length="460" mass="49359">MKKKVMTMVLAASMLLGMAGCGSSSANDSAAANGNTAGGDQAVAGTEKNDASGNAEGGSQEGTLTVWCWDSFNVDAMKEAGKLYQKDHPDVNINVVETVSSDIQTLVQTYAMSGELDALPDIFLMDDQVFAKYLQNYPDVFADLTDSGIAFADFAEAKVANSVKDGKNYGVPYDSNTVIACYRTDYLDQAGYTIDDLTDITWDRFIEIGKDVLDKTGMPMLTNVQGEPDLLNMILQSAGISVFDEEGKISLVNNDGLKEAMNVYMDLINAGILQEQTDWSGYQGSINNGTVVGTINGSWICATITSTDQAEQEGNWAVTNMPKLNDYPGATNYSAQGGSTWAISSSSKNYDLAVDFFKTTWAGSTEFYDNILSQLGAIATYLPAADSDAYNQVSDYFGGEAIYSKIVSYGSNIPTINKGIYWSEEKEALGTALTNVLNGSSDLDSAIEEAQATIEFNIGQ</sequence>
<evidence type="ECO:0000256" key="4">
    <source>
        <dbReference type="SAM" id="MobiDB-lite"/>
    </source>
</evidence>
<feature type="signal peptide" evidence="5">
    <location>
        <begin position="1"/>
        <end position="26"/>
    </location>
</feature>
<dbReference type="InterPro" id="IPR006059">
    <property type="entry name" value="SBP"/>
</dbReference>
<keyword evidence="2" id="KW-0813">Transport</keyword>
<proteinExistence type="inferred from homology"/>
<dbReference type="GO" id="GO:0055052">
    <property type="term" value="C:ATP-binding cassette (ABC) transporter complex, substrate-binding subunit-containing"/>
    <property type="evidence" value="ECO:0007669"/>
    <property type="project" value="TreeGrafter"/>
</dbReference>
<comment type="similarity">
    <text evidence="1">Belongs to the bacterial solute-binding protein 1 family.</text>
</comment>
<dbReference type="PANTHER" id="PTHR30061">
    <property type="entry name" value="MALTOSE-BINDING PERIPLASMIC PROTEIN"/>
    <property type="match status" value="1"/>
</dbReference>
<protein>
    <submittedName>
        <fullName evidence="6">Lactose-binding protein</fullName>
    </submittedName>
</protein>
<dbReference type="OrthoDB" id="9768630at2"/>
<evidence type="ECO:0000256" key="1">
    <source>
        <dbReference type="ARBA" id="ARBA00008520"/>
    </source>
</evidence>
<dbReference type="GO" id="GO:0042956">
    <property type="term" value="P:maltodextrin transmembrane transport"/>
    <property type="evidence" value="ECO:0007669"/>
    <property type="project" value="TreeGrafter"/>
</dbReference>
<evidence type="ECO:0000256" key="3">
    <source>
        <dbReference type="ARBA" id="ARBA00022729"/>
    </source>
</evidence>
<evidence type="ECO:0000313" key="6">
    <source>
        <dbReference type="EMBL" id="CUN11036.1"/>
    </source>
</evidence>
<dbReference type="STRING" id="166486.ERS852572_01959"/>
<dbReference type="EMBL" id="CYXZ01000013">
    <property type="protein sequence ID" value="CUN11036.1"/>
    <property type="molecule type" value="Genomic_DNA"/>
</dbReference>
<dbReference type="Pfam" id="PF01547">
    <property type="entry name" value="SBP_bac_1"/>
    <property type="match status" value="1"/>
</dbReference>
<feature type="compositionally biased region" description="Low complexity" evidence="4">
    <location>
        <begin position="27"/>
        <end position="39"/>
    </location>
</feature>
<feature type="chain" id="PRO_5038725985" evidence="5">
    <location>
        <begin position="27"/>
        <end position="460"/>
    </location>
</feature>
<name>A0A173U9J5_9FIRM</name>
<dbReference type="Proteomes" id="UP000095350">
    <property type="component" value="Unassembled WGS sequence"/>
</dbReference>
<dbReference type="PROSITE" id="PS51257">
    <property type="entry name" value="PROKAR_LIPOPROTEIN"/>
    <property type="match status" value="1"/>
</dbReference>
<dbReference type="PANTHER" id="PTHR30061:SF50">
    <property type="entry name" value="MALTOSE_MALTODEXTRIN-BINDING PERIPLASMIC PROTEIN"/>
    <property type="match status" value="1"/>
</dbReference>
<dbReference type="Gene3D" id="3.40.190.10">
    <property type="entry name" value="Periplasmic binding protein-like II"/>
    <property type="match status" value="1"/>
</dbReference>
<feature type="region of interest" description="Disordered" evidence="4">
    <location>
        <begin position="27"/>
        <end position="59"/>
    </location>
</feature>
<dbReference type="SUPFAM" id="SSF53850">
    <property type="entry name" value="Periplasmic binding protein-like II"/>
    <property type="match status" value="1"/>
</dbReference>
<evidence type="ECO:0000313" key="7">
    <source>
        <dbReference type="Proteomes" id="UP000095350"/>
    </source>
</evidence>
<dbReference type="RefSeq" id="WP_055194409.1">
    <property type="nucleotide sequence ID" value="NZ_CABIYH010000013.1"/>
</dbReference>
<dbReference type="AlphaFoldDB" id="A0A173U9J5"/>
<keyword evidence="3 5" id="KW-0732">Signal</keyword>
<organism evidence="6 7">
    <name type="scientific">Roseburia intestinalis</name>
    <dbReference type="NCBI Taxonomy" id="166486"/>
    <lineage>
        <taxon>Bacteria</taxon>
        <taxon>Bacillati</taxon>
        <taxon>Bacillota</taxon>
        <taxon>Clostridia</taxon>
        <taxon>Lachnospirales</taxon>
        <taxon>Lachnospiraceae</taxon>
        <taxon>Roseburia</taxon>
    </lineage>
</organism>
<dbReference type="GO" id="GO:0015768">
    <property type="term" value="P:maltose transport"/>
    <property type="evidence" value="ECO:0007669"/>
    <property type="project" value="TreeGrafter"/>
</dbReference>
<dbReference type="PaxDb" id="166486-ERS852572_01959"/>
<dbReference type="GO" id="GO:1901982">
    <property type="term" value="F:maltose binding"/>
    <property type="evidence" value="ECO:0007669"/>
    <property type="project" value="TreeGrafter"/>
</dbReference>
<evidence type="ECO:0000256" key="5">
    <source>
        <dbReference type="SAM" id="SignalP"/>
    </source>
</evidence>
<gene>
    <name evidence="6" type="primary">lacE_2</name>
    <name evidence="6" type="ORF">ERS852572_01959</name>
</gene>